<evidence type="ECO:0000313" key="2">
    <source>
        <dbReference type="Proteomes" id="UP000441522"/>
    </source>
</evidence>
<dbReference type="InterPro" id="IPR032164">
    <property type="entry name" value="DUF5000"/>
</dbReference>
<reference evidence="1 2" key="1">
    <citation type="journal article" date="2019" name="Nat. Med.">
        <title>A library of human gut bacterial isolates paired with longitudinal multiomics data enables mechanistic microbiome research.</title>
        <authorList>
            <person name="Poyet M."/>
            <person name="Groussin M."/>
            <person name="Gibbons S.M."/>
            <person name="Avila-Pacheco J."/>
            <person name="Jiang X."/>
            <person name="Kearney S.M."/>
            <person name="Perrotta A.R."/>
            <person name="Berdy B."/>
            <person name="Zhao S."/>
            <person name="Lieberman T.D."/>
            <person name="Swanson P.K."/>
            <person name="Smith M."/>
            <person name="Roesemann S."/>
            <person name="Alexander J.E."/>
            <person name="Rich S.A."/>
            <person name="Livny J."/>
            <person name="Vlamakis H."/>
            <person name="Clish C."/>
            <person name="Bullock K."/>
            <person name="Deik A."/>
            <person name="Scott J."/>
            <person name="Pierce K.A."/>
            <person name="Xavier R.J."/>
            <person name="Alm E.J."/>
        </authorList>
    </citation>
    <scope>NUCLEOTIDE SEQUENCE [LARGE SCALE GENOMIC DNA]</scope>
    <source>
        <strain evidence="1 2">BIOML-A5</strain>
    </source>
</reference>
<dbReference type="Pfam" id="PF17166">
    <property type="entry name" value="DUF5126"/>
    <property type="match status" value="1"/>
</dbReference>
<comment type="caution">
    <text evidence="1">The sequence shown here is derived from an EMBL/GenBank/DDBJ whole genome shotgun (WGS) entry which is preliminary data.</text>
</comment>
<dbReference type="Pfam" id="PF16391">
    <property type="entry name" value="DUF5000"/>
    <property type="match status" value="1"/>
</dbReference>
<dbReference type="Gene3D" id="2.60.120.260">
    <property type="entry name" value="Galactose-binding domain-like"/>
    <property type="match status" value="1"/>
</dbReference>
<evidence type="ECO:0000313" key="1">
    <source>
        <dbReference type="EMBL" id="KAB3856991.1"/>
    </source>
</evidence>
<dbReference type="InterPro" id="IPR033431">
    <property type="entry name" value="DUF5126"/>
</dbReference>
<protein>
    <submittedName>
        <fullName evidence="1">DUF5126 domain-containing protein</fullName>
    </submittedName>
</protein>
<dbReference type="SUPFAM" id="SSF49785">
    <property type="entry name" value="Galactose-binding domain-like"/>
    <property type="match status" value="1"/>
</dbReference>
<dbReference type="Pfam" id="PF16323">
    <property type="entry name" value="DUF4959"/>
    <property type="match status" value="1"/>
</dbReference>
<sequence length="409" mass="46481">MVIRKENIIMKKFYILISLFTFLLTGCEEDNLHKPYGPDDGIIPGKVEVLSYTPTAGGAIINFRSPDNEDLMYIVAKYKLASGKEMESRVSAYSSSLKVEGFGNTEEKQITLYAVDRKENIGEPVNYNIVPLTPSYIEAYNTLEMNETFGGIAISMQNPSASDLAIEVITPDSLNQWSTAQTNYTAAKKINITARGYKPEERMFGVIVRDRWDNATDTVFATVTPWEEYELDKGKFNEVILDNDIPMNAWGHWMGKIWNGSHNYGDGGDMAHSPQDNQTMPIWFTFDLGVTTHLSRYLYWQRLEDSFIYQHGNMKEWEVWGRADKPDQSGSWDGWTLLTTCESYKPSGLPVGQFSNEDKEYASAGEEFVFPADVPAVRYIRFKALSTFTGVKFIHLMEVTFYGKPVENK</sequence>
<dbReference type="InterPro" id="IPR032527">
    <property type="entry name" value="DUF4959"/>
</dbReference>
<name>A0A380Z934_PHOVU</name>
<proteinExistence type="predicted"/>
<dbReference type="Proteomes" id="UP000441522">
    <property type="component" value="Unassembled WGS sequence"/>
</dbReference>
<organism evidence="1 2">
    <name type="scientific">Phocaeicola vulgatus</name>
    <name type="common">Bacteroides vulgatus</name>
    <dbReference type="NCBI Taxonomy" id="821"/>
    <lineage>
        <taxon>Bacteria</taxon>
        <taxon>Pseudomonadati</taxon>
        <taxon>Bacteroidota</taxon>
        <taxon>Bacteroidia</taxon>
        <taxon>Bacteroidales</taxon>
        <taxon>Bacteroidaceae</taxon>
        <taxon>Phocaeicola</taxon>
    </lineage>
</organism>
<gene>
    <name evidence="1" type="ORF">GAS29_08595</name>
</gene>
<dbReference type="EMBL" id="WCWW01000016">
    <property type="protein sequence ID" value="KAB3856991.1"/>
    <property type="molecule type" value="Genomic_DNA"/>
</dbReference>
<dbReference type="PROSITE" id="PS51257">
    <property type="entry name" value="PROKAR_LIPOPROTEIN"/>
    <property type="match status" value="1"/>
</dbReference>
<accession>A0A380Z934</accession>
<dbReference type="AlphaFoldDB" id="A0A380Z934"/>
<dbReference type="InterPro" id="IPR008979">
    <property type="entry name" value="Galactose-bd-like_sf"/>
</dbReference>